<dbReference type="EMBL" id="JBEPMK010000005">
    <property type="protein sequence ID" value="MET3644973.1"/>
    <property type="molecule type" value="Genomic_DNA"/>
</dbReference>
<accession>A0ABV2JQ85</accession>
<evidence type="ECO:0000313" key="3">
    <source>
        <dbReference type="Proteomes" id="UP001549055"/>
    </source>
</evidence>
<sequence>MKIYKFLFYITYSALIVSVFFNFELTDDISPIINTFFVAGGVLIIPLILWAFDLISIESEKGSVENDKATNKLEQTEA</sequence>
<feature type="transmembrane region" description="Helical" evidence="1">
    <location>
        <begin position="29"/>
        <end position="52"/>
    </location>
</feature>
<keyword evidence="1" id="KW-1133">Transmembrane helix</keyword>
<gene>
    <name evidence="2" type="ORF">ABID27_001604</name>
</gene>
<dbReference type="Proteomes" id="UP001549055">
    <property type="component" value="Unassembled WGS sequence"/>
</dbReference>
<reference evidence="2 3" key="1">
    <citation type="submission" date="2024-06" db="EMBL/GenBank/DDBJ databases">
        <title>Genomic Encyclopedia of Type Strains, Phase IV (KMG-IV): sequencing the most valuable type-strain genomes for metagenomic binning, comparative biology and taxonomic classification.</title>
        <authorList>
            <person name="Goeker M."/>
        </authorList>
    </citation>
    <scope>NUCLEOTIDE SEQUENCE [LARGE SCALE GENOMIC DNA]</scope>
    <source>
        <strain evidence="2 3">DSM 15349</strain>
    </source>
</reference>
<proteinExistence type="predicted"/>
<protein>
    <submittedName>
        <fullName evidence="2">Uncharacterized protein</fullName>
    </submittedName>
</protein>
<keyword evidence="1" id="KW-0812">Transmembrane</keyword>
<evidence type="ECO:0000313" key="2">
    <source>
        <dbReference type="EMBL" id="MET3644973.1"/>
    </source>
</evidence>
<organism evidence="2 3">
    <name type="scientific">Streptococcus gallinaceus</name>
    <dbReference type="NCBI Taxonomy" id="165758"/>
    <lineage>
        <taxon>Bacteria</taxon>
        <taxon>Bacillati</taxon>
        <taxon>Bacillota</taxon>
        <taxon>Bacilli</taxon>
        <taxon>Lactobacillales</taxon>
        <taxon>Streptococcaceae</taxon>
        <taxon>Streptococcus</taxon>
    </lineage>
</organism>
<comment type="caution">
    <text evidence="2">The sequence shown here is derived from an EMBL/GenBank/DDBJ whole genome shotgun (WGS) entry which is preliminary data.</text>
</comment>
<name>A0ABV2JQ85_9STRE</name>
<dbReference type="RefSeq" id="WP_354281418.1">
    <property type="nucleotide sequence ID" value="NZ_JBEPMK010000005.1"/>
</dbReference>
<evidence type="ECO:0000256" key="1">
    <source>
        <dbReference type="SAM" id="Phobius"/>
    </source>
</evidence>
<keyword evidence="3" id="KW-1185">Reference proteome</keyword>
<keyword evidence="1" id="KW-0472">Membrane</keyword>
<feature type="transmembrane region" description="Helical" evidence="1">
    <location>
        <begin position="7"/>
        <end position="23"/>
    </location>
</feature>